<protein>
    <submittedName>
        <fullName evidence="1">Uncharacterized protein</fullName>
    </submittedName>
</protein>
<organism evidence="1 2">
    <name type="scientific">Methanosalsum natronophilum</name>
    <dbReference type="NCBI Taxonomy" id="768733"/>
    <lineage>
        <taxon>Archaea</taxon>
        <taxon>Methanobacteriati</taxon>
        <taxon>Methanobacteriota</taxon>
        <taxon>Stenosarchaea group</taxon>
        <taxon>Methanomicrobia</taxon>
        <taxon>Methanosarcinales</taxon>
        <taxon>Methanosarcinaceae</taxon>
        <taxon>Methanosalsum</taxon>
    </lineage>
</organism>
<proteinExistence type="predicted"/>
<dbReference type="InterPro" id="IPR004260">
    <property type="entry name" value="Pyr-dimer_DNA_glycosylase"/>
</dbReference>
<dbReference type="Proteomes" id="UP000284763">
    <property type="component" value="Unassembled WGS sequence"/>
</dbReference>
<reference evidence="1 2" key="1">
    <citation type="submission" date="2018-08" db="EMBL/GenBank/DDBJ databases">
        <title>The metabolism and importance of syntrophic acetate oxidation coupled to methane or sulfide production in haloalkaline environments.</title>
        <authorList>
            <person name="Timmers P.H.A."/>
            <person name="Vavourakis C.D."/>
            <person name="Sorokin D.Y."/>
            <person name="Sinninghe Damste J.S."/>
            <person name="Muyzer G."/>
            <person name="Stams A.J.M."/>
            <person name="Plugge C.M."/>
        </authorList>
    </citation>
    <scope>NUCLEOTIDE SEQUENCE [LARGE SCALE GENOMIC DNA]</scope>
    <source>
        <strain evidence="1">MSAO_Arc3</strain>
    </source>
</reference>
<dbReference type="NCBIfam" id="NF038085">
    <property type="entry name" value="MSMEG_6728_fam"/>
    <property type="match status" value="1"/>
</dbReference>
<evidence type="ECO:0000313" key="2">
    <source>
        <dbReference type="Proteomes" id="UP000284763"/>
    </source>
</evidence>
<comment type="caution">
    <text evidence="1">The sequence shown here is derived from an EMBL/GenBank/DDBJ whole genome shotgun (WGS) entry which is preliminary data.</text>
</comment>
<dbReference type="RefSeq" id="WP_374761092.1">
    <property type="nucleotide sequence ID" value="NZ_JANUCS010000038.1"/>
</dbReference>
<evidence type="ECO:0000313" key="1">
    <source>
        <dbReference type="EMBL" id="RQD85281.1"/>
    </source>
</evidence>
<name>A0A424YXW4_9EURY</name>
<dbReference type="Pfam" id="PF03013">
    <property type="entry name" value="Pyr_excise"/>
    <property type="match status" value="1"/>
</dbReference>
<sequence length="137" mass="16807">MQTFLPYASFTKCASCLDNKRLGKQRVEAYQIINNLIKKPDRWYTHPAVQMWVNYEEALKLYYDTILFEWIKRGFRNNMSIYIISSNHLKFPPWLGEKKFHNSHRSNLLRKDYEFYSRYNWNISSDLEYFWPSKEEI</sequence>
<dbReference type="AlphaFoldDB" id="A0A424YXW4"/>
<dbReference type="EMBL" id="QZAB01000316">
    <property type="protein sequence ID" value="RQD85281.1"/>
    <property type="molecule type" value="Genomic_DNA"/>
</dbReference>
<accession>A0A424YXW4</accession>
<gene>
    <name evidence="1" type="ORF">D5R95_05010</name>
</gene>